<organism evidence="1 2">
    <name type="scientific">Bailinhaonella thermotolerans</name>
    <dbReference type="NCBI Taxonomy" id="1070861"/>
    <lineage>
        <taxon>Bacteria</taxon>
        <taxon>Bacillati</taxon>
        <taxon>Actinomycetota</taxon>
        <taxon>Actinomycetes</taxon>
        <taxon>Streptosporangiales</taxon>
        <taxon>Streptosporangiaceae</taxon>
        <taxon>Bailinhaonella</taxon>
    </lineage>
</organism>
<gene>
    <name evidence="1" type="ORF">D5H75_33555</name>
</gene>
<proteinExistence type="predicted"/>
<name>A0A3A4A607_9ACTN</name>
<reference evidence="1 2" key="1">
    <citation type="submission" date="2018-09" db="EMBL/GenBank/DDBJ databases">
        <title>YIM 75507 draft genome.</title>
        <authorList>
            <person name="Tang S."/>
            <person name="Feng Y."/>
        </authorList>
    </citation>
    <scope>NUCLEOTIDE SEQUENCE [LARGE SCALE GENOMIC DNA]</scope>
    <source>
        <strain evidence="1 2">YIM 75507</strain>
    </source>
</reference>
<keyword evidence="2" id="KW-1185">Reference proteome</keyword>
<dbReference type="OrthoDB" id="3526231at2"/>
<dbReference type="EMBL" id="QZEY01000019">
    <property type="protein sequence ID" value="RJL23289.1"/>
    <property type="molecule type" value="Genomic_DNA"/>
</dbReference>
<dbReference type="RefSeq" id="WP_119930598.1">
    <property type="nucleotide sequence ID" value="NZ_QZEY01000019.1"/>
</dbReference>
<accession>A0A3A4A607</accession>
<comment type="caution">
    <text evidence="1">The sequence shown here is derived from an EMBL/GenBank/DDBJ whole genome shotgun (WGS) entry which is preliminary data.</text>
</comment>
<dbReference type="AlphaFoldDB" id="A0A3A4A607"/>
<evidence type="ECO:0000313" key="2">
    <source>
        <dbReference type="Proteomes" id="UP000265768"/>
    </source>
</evidence>
<dbReference type="Proteomes" id="UP000265768">
    <property type="component" value="Unassembled WGS sequence"/>
</dbReference>
<protein>
    <submittedName>
        <fullName evidence="1">Uncharacterized protein</fullName>
    </submittedName>
</protein>
<evidence type="ECO:0000313" key="1">
    <source>
        <dbReference type="EMBL" id="RJL23289.1"/>
    </source>
</evidence>
<sequence length="183" mass="20327">MNVFPADNQQRLLAEAGLVAYFTALWVDIGDLGEVARRLHIAEDTRVVCGFKTALKSHDPGSLSRTVWISSLTPDWSLILHLTGGHMPDATELSVGGHRVFDITHLEEEIIPIGYSIDGNNLGEIFSHEEYSQYWADLEDDPGLSLDEELEQQLCVMGRITGRFLDREWLASPGVLGELSPSH</sequence>